<organism evidence="4 5">
    <name type="scientific">Taibaiella soli</name>
    <dbReference type="NCBI Taxonomy" id="1649169"/>
    <lineage>
        <taxon>Bacteria</taxon>
        <taxon>Pseudomonadati</taxon>
        <taxon>Bacteroidota</taxon>
        <taxon>Chitinophagia</taxon>
        <taxon>Chitinophagales</taxon>
        <taxon>Chitinophagaceae</taxon>
        <taxon>Taibaiella</taxon>
    </lineage>
</organism>
<feature type="binding site" evidence="3">
    <location>
        <position position="47"/>
    </location>
    <ligand>
        <name>a divalent metal cation</name>
        <dbReference type="ChEBI" id="CHEBI:60240"/>
    </ligand>
</feature>
<dbReference type="Proteomes" id="UP000248745">
    <property type="component" value="Unassembled WGS sequence"/>
</dbReference>
<name>A0A2W2AVJ8_9BACT</name>
<dbReference type="Pfam" id="PF05163">
    <property type="entry name" value="DinB"/>
    <property type="match status" value="1"/>
</dbReference>
<dbReference type="InterPro" id="IPR007837">
    <property type="entry name" value="DinB"/>
</dbReference>
<comment type="caution">
    <text evidence="4">The sequence shown here is derived from an EMBL/GenBank/DDBJ whole genome shotgun (WGS) entry which is preliminary data.</text>
</comment>
<dbReference type="SUPFAM" id="SSF109854">
    <property type="entry name" value="DinB/YfiT-like putative metalloenzymes"/>
    <property type="match status" value="1"/>
</dbReference>
<dbReference type="EMBL" id="QKTW01000020">
    <property type="protein sequence ID" value="PZF71984.1"/>
    <property type="molecule type" value="Genomic_DNA"/>
</dbReference>
<sequence length="168" mass="19013">MSLNQALIAELKQEAASTRKMLERVPTEHLGWRPHEKSMTLRGLAGHVAELSGWTAMTVHTDELDFAKTEYAPPAVESTEDLLRIHDEHLEKAVAALQNIPEEDFNKIWTLKAGDQIYLQQPKKVVLRSMCYNHVYHHRGQLSVYLRMLNVPVPGMYGPSADEMPAAN</sequence>
<evidence type="ECO:0000256" key="3">
    <source>
        <dbReference type="PIRSR" id="PIRSR607837-1"/>
    </source>
</evidence>
<keyword evidence="2 3" id="KW-0479">Metal-binding</keyword>
<dbReference type="RefSeq" id="WP_110999797.1">
    <property type="nucleotide sequence ID" value="NZ_QKTW01000020.1"/>
</dbReference>
<dbReference type="AlphaFoldDB" id="A0A2W2AVJ8"/>
<keyword evidence="5" id="KW-1185">Reference proteome</keyword>
<accession>A0A2W2AVJ8</accession>
<reference evidence="4 5" key="1">
    <citation type="submission" date="2018-06" db="EMBL/GenBank/DDBJ databases">
        <title>Mucibacter soli gen. nov., sp. nov., a new member of the family Chitinophagaceae producing mucin.</title>
        <authorList>
            <person name="Kim M.-K."/>
            <person name="Park S."/>
            <person name="Kim T.-S."/>
            <person name="Joung Y."/>
            <person name="Han J.-H."/>
            <person name="Kim S.B."/>
        </authorList>
    </citation>
    <scope>NUCLEOTIDE SEQUENCE [LARGE SCALE GENOMIC DNA]</scope>
    <source>
        <strain evidence="4 5">R1-15</strain>
    </source>
</reference>
<dbReference type="Gene3D" id="1.20.120.450">
    <property type="entry name" value="dinb family like domain"/>
    <property type="match status" value="1"/>
</dbReference>
<dbReference type="InterPro" id="IPR034660">
    <property type="entry name" value="DinB/YfiT-like"/>
</dbReference>
<evidence type="ECO:0000313" key="4">
    <source>
        <dbReference type="EMBL" id="PZF71984.1"/>
    </source>
</evidence>
<dbReference type="GO" id="GO:0046872">
    <property type="term" value="F:metal ion binding"/>
    <property type="evidence" value="ECO:0007669"/>
    <property type="project" value="UniProtKB-KW"/>
</dbReference>
<dbReference type="OrthoDB" id="119432at2"/>
<protein>
    <submittedName>
        <fullName evidence="4">DinB family protein</fullName>
    </submittedName>
</protein>
<evidence type="ECO:0000256" key="2">
    <source>
        <dbReference type="ARBA" id="ARBA00022723"/>
    </source>
</evidence>
<feature type="binding site" evidence="3">
    <location>
        <position position="134"/>
    </location>
    <ligand>
        <name>a divalent metal cation</name>
        <dbReference type="ChEBI" id="CHEBI:60240"/>
    </ligand>
</feature>
<comment type="similarity">
    <text evidence="1">Belongs to the DinB family.</text>
</comment>
<proteinExistence type="inferred from homology"/>
<feature type="binding site" evidence="3">
    <location>
        <position position="138"/>
    </location>
    <ligand>
        <name>a divalent metal cation</name>
        <dbReference type="ChEBI" id="CHEBI:60240"/>
    </ligand>
</feature>
<gene>
    <name evidence="4" type="ORF">DN068_15220</name>
</gene>
<evidence type="ECO:0000256" key="1">
    <source>
        <dbReference type="ARBA" id="ARBA00008635"/>
    </source>
</evidence>
<evidence type="ECO:0000313" key="5">
    <source>
        <dbReference type="Proteomes" id="UP000248745"/>
    </source>
</evidence>